<sequence>MEFSDGAIAPALLGEDLTVGPYTTAAGTRLPAARWAIAAAPAGTSGGPNGPDGFRITGRRPPPPPRGR</sequence>
<gene>
    <name evidence="2" type="ORF">BAUR920_01988</name>
</gene>
<evidence type="ECO:0000313" key="2">
    <source>
        <dbReference type="EMBL" id="SMX85233.1"/>
    </source>
</evidence>
<accession>A0A2H1JCT6</accession>
<reference evidence="3" key="1">
    <citation type="submission" date="2017-03" db="EMBL/GenBank/DDBJ databases">
        <authorList>
            <person name="Monnet C."/>
        </authorList>
    </citation>
    <scope>NUCLEOTIDE SEQUENCE [LARGE SCALE GENOMIC DNA]</scope>
    <source>
        <strain evidence="3">CNRZ 920</strain>
    </source>
</reference>
<evidence type="ECO:0000313" key="3">
    <source>
        <dbReference type="Proteomes" id="UP000234289"/>
    </source>
</evidence>
<dbReference type="Proteomes" id="UP000234289">
    <property type="component" value="Unassembled WGS sequence"/>
</dbReference>
<dbReference type="EMBL" id="FXZG01000010">
    <property type="protein sequence ID" value="SMX85233.1"/>
    <property type="molecule type" value="Genomic_DNA"/>
</dbReference>
<dbReference type="AlphaFoldDB" id="A0A2H1JCT6"/>
<evidence type="ECO:0000256" key="1">
    <source>
        <dbReference type="SAM" id="MobiDB-lite"/>
    </source>
</evidence>
<feature type="region of interest" description="Disordered" evidence="1">
    <location>
        <begin position="40"/>
        <end position="68"/>
    </location>
</feature>
<organism evidence="2 3">
    <name type="scientific">Brevibacterium aurantiacum</name>
    <dbReference type="NCBI Taxonomy" id="273384"/>
    <lineage>
        <taxon>Bacteria</taxon>
        <taxon>Bacillati</taxon>
        <taxon>Actinomycetota</taxon>
        <taxon>Actinomycetes</taxon>
        <taxon>Micrococcales</taxon>
        <taxon>Brevibacteriaceae</taxon>
        <taxon>Brevibacterium</taxon>
    </lineage>
</organism>
<protein>
    <submittedName>
        <fullName evidence="2">Uncharacterized protein</fullName>
    </submittedName>
</protein>
<proteinExistence type="predicted"/>
<name>A0A2H1JCT6_BREAU</name>